<comment type="subcellular location">
    <subcellularLocation>
        <location evidence="1">Host cell</location>
    </subcellularLocation>
    <subcellularLocation>
        <location evidence="2">Secreted</location>
    </subcellularLocation>
</comment>
<feature type="region of interest" description="Disordered" evidence="4">
    <location>
        <begin position="415"/>
        <end position="440"/>
    </location>
</feature>
<sequence>MSATETYSGQDVLASYLRERREAEKLDKSAFDDLKEKVKSERDGDGLRTYWKGVIEERRKVKRKSDDEEKENFYPSSKRSRSIISLVCLVKGNTIANAFPIDIDRNQLVGHLKQVIREEIDIPENVKAKDLRLWKVEIPDDHDDQLRNLPLQDKDELLATKKISRYFPFTLPEEHINIIIKLPLLSMEEALSYPPPYIKYSPYGTTSKSTTRVGGTPPKKVMLWEDFFESVNKYSFDELDQEQKFKEPIFIDDFIVTEEEVVRQAINVNICLILNRLIPVFKFSMRKVHSTGKPDFCCHYLDKLLTLVIEAKRVHILESIEDGQTLPDFYKTNAKIRAVVQQLYNYMSENQLQFGVLSTYDRHWFVKRDYQDVYISESLPLDSKSPPVLKSYAYIALQEKESPYSLHPNRVRVQTEGAQQSRYDLRPRRLHNNSSSSSNT</sequence>
<evidence type="ECO:0000313" key="6">
    <source>
        <dbReference type="EMBL" id="GES97883.1"/>
    </source>
</evidence>
<reference evidence="6" key="1">
    <citation type="submission" date="2019-10" db="EMBL/GenBank/DDBJ databases">
        <title>Conservation and host-specific expression of non-tandemly repeated heterogenous ribosome RNA gene in arbuscular mycorrhizal fungi.</title>
        <authorList>
            <person name="Maeda T."/>
            <person name="Kobayashi Y."/>
            <person name="Nakagawa T."/>
            <person name="Ezawa T."/>
            <person name="Yamaguchi K."/>
            <person name="Bino T."/>
            <person name="Nishimoto Y."/>
            <person name="Shigenobu S."/>
            <person name="Kawaguchi M."/>
        </authorList>
    </citation>
    <scope>NUCLEOTIDE SEQUENCE</scope>
    <source>
        <strain evidence="6">HR1</strain>
    </source>
</reference>
<dbReference type="AlphaFoldDB" id="A0A8H3LZJ5"/>
<comment type="caution">
    <text evidence="6">The sequence shown here is derived from an EMBL/GenBank/DDBJ whole genome shotgun (WGS) entry which is preliminary data.</text>
</comment>
<evidence type="ECO:0000256" key="4">
    <source>
        <dbReference type="SAM" id="MobiDB-lite"/>
    </source>
</evidence>
<dbReference type="Proteomes" id="UP000615446">
    <property type="component" value="Unassembled WGS sequence"/>
</dbReference>
<evidence type="ECO:0000256" key="1">
    <source>
        <dbReference type="ARBA" id="ARBA00004340"/>
    </source>
</evidence>
<protein>
    <submittedName>
        <fullName evidence="6">Kinase-like domain-containing protein</fullName>
    </submittedName>
</protein>
<feature type="domain" description="Crinkler effector protein N-terminal" evidence="5">
    <location>
        <begin position="84"/>
        <end position="181"/>
    </location>
</feature>
<keyword evidence="6" id="KW-0808">Transferase</keyword>
<proteinExistence type="predicted"/>
<keyword evidence="6" id="KW-0418">Kinase</keyword>
<dbReference type="Pfam" id="PF20147">
    <property type="entry name" value="Crinkler"/>
    <property type="match status" value="1"/>
</dbReference>
<dbReference type="OrthoDB" id="2156052at2759"/>
<dbReference type="GO" id="GO:0043657">
    <property type="term" value="C:host cell"/>
    <property type="evidence" value="ECO:0007669"/>
    <property type="project" value="UniProtKB-SubCell"/>
</dbReference>
<name>A0A8H3LZJ5_9GLOM</name>
<evidence type="ECO:0000256" key="2">
    <source>
        <dbReference type="ARBA" id="ARBA00004613"/>
    </source>
</evidence>
<evidence type="ECO:0000256" key="3">
    <source>
        <dbReference type="ARBA" id="ARBA00022525"/>
    </source>
</evidence>
<keyword evidence="3" id="KW-0964">Secreted</keyword>
<dbReference type="GO" id="GO:0005576">
    <property type="term" value="C:extracellular region"/>
    <property type="evidence" value="ECO:0007669"/>
    <property type="project" value="UniProtKB-SubCell"/>
</dbReference>
<gene>
    <name evidence="6" type="ORF">RCL2_002445100</name>
</gene>
<accession>A0A8H3LZJ5</accession>
<dbReference type="GO" id="GO:0016301">
    <property type="term" value="F:kinase activity"/>
    <property type="evidence" value="ECO:0007669"/>
    <property type="project" value="UniProtKB-KW"/>
</dbReference>
<organism evidence="6 7">
    <name type="scientific">Rhizophagus clarus</name>
    <dbReference type="NCBI Taxonomy" id="94130"/>
    <lineage>
        <taxon>Eukaryota</taxon>
        <taxon>Fungi</taxon>
        <taxon>Fungi incertae sedis</taxon>
        <taxon>Mucoromycota</taxon>
        <taxon>Glomeromycotina</taxon>
        <taxon>Glomeromycetes</taxon>
        <taxon>Glomerales</taxon>
        <taxon>Glomeraceae</taxon>
        <taxon>Rhizophagus</taxon>
    </lineage>
</organism>
<dbReference type="InterPro" id="IPR045379">
    <property type="entry name" value="Crinkler_N"/>
</dbReference>
<dbReference type="EMBL" id="BLAL01000261">
    <property type="protein sequence ID" value="GES97883.1"/>
    <property type="molecule type" value="Genomic_DNA"/>
</dbReference>
<evidence type="ECO:0000313" key="7">
    <source>
        <dbReference type="Proteomes" id="UP000615446"/>
    </source>
</evidence>
<evidence type="ECO:0000259" key="5">
    <source>
        <dbReference type="Pfam" id="PF20147"/>
    </source>
</evidence>